<evidence type="ECO:0000313" key="4">
    <source>
        <dbReference type="Proteomes" id="UP000235786"/>
    </source>
</evidence>
<dbReference type="GO" id="GO:0005524">
    <property type="term" value="F:ATP binding"/>
    <property type="evidence" value="ECO:0007669"/>
    <property type="project" value="UniProtKB-KW"/>
</dbReference>
<dbReference type="InterPro" id="IPR013126">
    <property type="entry name" value="Hsp_70_fam"/>
</dbReference>
<dbReference type="InterPro" id="IPR043129">
    <property type="entry name" value="ATPase_NBD"/>
</dbReference>
<sequence length="564" mass="61810">MNSFAGLSLDERKLIVGIDFGTTFSGVAWAETRRSDHQSVVESWPANIGTNEGVSSVKVPTEVRYTPNGMEWGFQIPSTVGRHKWFKLGLAGGKVSSVEGQQKSSDDLTADYLTALAKHLIYTLEQKVGKVILQTIPIEFCITVPAIWSEVAKEKTLKACEKAGLKSDADILLVSEPEAAAIFALHGLDPHGLSIGDSFVLCDAGGGTVDLISYTITDLYPILKVKEAAAGTGDLCGSTFLNRRFGDFLTAKLGKEPGWDSEIHAEAMEKFDSVIKKQYSPSTSNQDGYLILVPGLANNEKLGIRRGRFTVTPAEMSDIFEPVVEKTIKLVKGQIQATNKKISAVILVGGFGQNNYLKERLRSSVGESVLVLQPPNAWTAVVRGAVMMGLARANSKLAAVGLVSRAARKHYGIELRVEFEADIHDASKKKWSEKHQRYRVLTMDWFIKKGEPVRESQPTEITYSTEFLVSDGGPQSACMTIFCDEKTPTAPIHKNSNVRKLVTLEADFSQLSLAELENTIKVRKDGKEYYCLKSAIEATFNSASTKYTLLCQGKRYDAVTAEYA</sequence>
<keyword evidence="2" id="KW-0067">ATP-binding</keyword>
<dbReference type="EMBL" id="KZ613941">
    <property type="protein sequence ID" value="PMD43839.1"/>
    <property type="molecule type" value="Genomic_DNA"/>
</dbReference>
<protein>
    <submittedName>
        <fullName evidence="3">Actin-like ATPase domain-containing protein</fullName>
    </submittedName>
</protein>
<proteinExistence type="predicted"/>
<name>A0A2J6RZB4_HYAVF</name>
<evidence type="ECO:0000256" key="2">
    <source>
        <dbReference type="ARBA" id="ARBA00022840"/>
    </source>
</evidence>
<keyword evidence="4" id="KW-1185">Reference proteome</keyword>
<dbReference type="CDD" id="cd10170">
    <property type="entry name" value="ASKHA_NBD_HSP70"/>
    <property type="match status" value="1"/>
</dbReference>
<dbReference type="PRINTS" id="PR00301">
    <property type="entry name" value="HEATSHOCK70"/>
</dbReference>
<dbReference type="SUPFAM" id="SSF53067">
    <property type="entry name" value="Actin-like ATPase domain"/>
    <property type="match status" value="2"/>
</dbReference>
<dbReference type="Gene3D" id="3.30.420.40">
    <property type="match status" value="2"/>
</dbReference>
<reference evidence="3 4" key="1">
    <citation type="submission" date="2016-04" db="EMBL/GenBank/DDBJ databases">
        <title>A degradative enzymes factory behind the ericoid mycorrhizal symbiosis.</title>
        <authorList>
            <consortium name="DOE Joint Genome Institute"/>
            <person name="Martino E."/>
            <person name="Morin E."/>
            <person name="Grelet G."/>
            <person name="Kuo A."/>
            <person name="Kohler A."/>
            <person name="Daghino S."/>
            <person name="Barry K."/>
            <person name="Choi C."/>
            <person name="Cichocki N."/>
            <person name="Clum A."/>
            <person name="Copeland A."/>
            <person name="Hainaut M."/>
            <person name="Haridas S."/>
            <person name="Labutti K."/>
            <person name="Lindquist E."/>
            <person name="Lipzen A."/>
            <person name="Khouja H.-R."/>
            <person name="Murat C."/>
            <person name="Ohm R."/>
            <person name="Olson A."/>
            <person name="Spatafora J."/>
            <person name="Veneault-Fourrey C."/>
            <person name="Henrissat B."/>
            <person name="Grigoriev I."/>
            <person name="Martin F."/>
            <person name="Perotto S."/>
        </authorList>
    </citation>
    <scope>NUCLEOTIDE SEQUENCE [LARGE SCALE GENOMIC DNA]</scope>
    <source>
        <strain evidence="3 4">F</strain>
    </source>
</reference>
<dbReference type="STRING" id="1149755.A0A2J6RZB4"/>
<dbReference type="AlphaFoldDB" id="A0A2J6RZB4"/>
<gene>
    <name evidence="3" type="ORF">L207DRAFT_482453</name>
</gene>
<dbReference type="OrthoDB" id="2963168at2759"/>
<evidence type="ECO:0000256" key="1">
    <source>
        <dbReference type="ARBA" id="ARBA00022741"/>
    </source>
</evidence>
<evidence type="ECO:0000313" key="3">
    <source>
        <dbReference type="EMBL" id="PMD43839.1"/>
    </source>
</evidence>
<organism evidence="3 4">
    <name type="scientific">Hyaloscypha variabilis (strain UAMH 11265 / GT02V1 / F)</name>
    <name type="common">Meliniomyces variabilis</name>
    <dbReference type="NCBI Taxonomy" id="1149755"/>
    <lineage>
        <taxon>Eukaryota</taxon>
        <taxon>Fungi</taxon>
        <taxon>Dikarya</taxon>
        <taxon>Ascomycota</taxon>
        <taxon>Pezizomycotina</taxon>
        <taxon>Leotiomycetes</taxon>
        <taxon>Helotiales</taxon>
        <taxon>Hyaloscyphaceae</taxon>
        <taxon>Hyaloscypha</taxon>
        <taxon>Hyaloscypha variabilis</taxon>
    </lineage>
</organism>
<dbReference type="Proteomes" id="UP000235786">
    <property type="component" value="Unassembled WGS sequence"/>
</dbReference>
<dbReference type="Pfam" id="PF00012">
    <property type="entry name" value="HSP70"/>
    <property type="match status" value="1"/>
</dbReference>
<dbReference type="GO" id="GO:0140662">
    <property type="term" value="F:ATP-dependent protein folding chaperone"/>
    <property type="evidence" value="ECO:0007669"/>
    <property type="project" value="InterPro"/>
</dbReference>
<dbReference type="PANTHER" id="PTHR14187:SF82">
    <property type="entry name" value="FAMILY CHAPERONE, PUTATIVE (AFU_ORTHOLOGUE AFUA_7G08575)-RELATED"/>
    <property type="match status" value="1"/>
</dbReference>
<dbReference type="Gene3D" id="3.90.640.10">
    <property type="entry name" value="Actin, Chain A, domain 4"/>
    <property type="match status" value="1"/>
</dbReference>
<dbReference type="PANTHER" id="PTHR14187">
    <property type="entry name" value="ALPHA KINASE/ELONGATION FACTOR 2 KINASE"/>
    <property type="match status" value="1"/>
</dbReference>
<keyword evidence="1" id="KW-0547">Nucleotide-binding</keyword>
<accession>A0A2J6RZB4</accession>